<feature type="transmembrane region" description="Helical" evidence="9">
    <location>
        <begin position="2855"/>
        <end position="2882"/>
    </location>
</feature>
<keyword evidence="11" id="KW-1185">Reference proteome</keyword>
<evidence type="ECO:0000256" key="4">
    <source>
        <dbReference type="ARBA" id="ARBA00022725"/>
    </source>
</evidence>
<comment type="caution">
    <text evidence="10">The sequence shown here is derived from an EMBL/GenBank/DDBJ whole genome shotgun (WGS) entry which is preliminary data.</text>
</comment>
<feature type="transmembrane region" description="Helical" evidence="9">
    <location>
        <begin position="889"/>
        <end position="912"/>
    </location>
</feature>
<name>A0A836FGF0_9HYME</name>
<dbReference type="PANTHER" id="PTHR21137:SF26">
    <property type="entry name" value="ODORANT RECEPTOR 10A-RELATED"/>
    <property type="match status" value="1"/>
</dbReference>
<keyword evidence="7" id="KW-0675">Receptor</keyword>
<feature type="transmembrane region" description="Helical" evidence="9">
    <location>
        <begin position="1737"/>
        <end position="1755"/>
    </location>
</feature>
<feature type="transmembrane region" description="Helical" evidence="9">
    <location>
        <begin position="1022"/>
        <end position="1042"/>
    </location>
</feature>
<keyword evidence="4" id="KW-0552">Olfaction</keyword>
<feature type="transmembrane region" description="Helical" evidence="9">
    <location>
        <begin position="2282"/>
        <end position="2305"/>
    </location>
</feature>
<evidence type="ECO:0000256" key="1">
    <source>
        <dbReference type="ARBA" id="ARBA00004141"/>
    </source>
</evidence>
<protein>
    <submittedName>
        <fullName evidence="10">OR22C protein</fullName>
    </submittedName>
</protein>
<feature type="transmembrane region" description="Helical" evidence="9">
    <location>
        <begin position="1634"/>
        <end position="1650"/>
    </location>
</feature>
<keyword evidence="5 9" id="KW-1133">Transmembrane helix</keyword>
<feature type="non-terminal residue" evidence="10">
    <location>
        <position position="3828"/>
    </location>
</feature>
<feature type="transmembrane region" description="Helical" evidence="9">
    <location>
        <begin position="1603"/>
        <end position="1622"/>
    </location>
</feature>
<reference evidence="10" key="1">
    <citation type="submission" date="2020-02" db="EMBL/GenBank/DDBJ databases">
        <title>Relaxed selection underlies rapid genomic changes in the transitions from sociality to social parasitism in ants.</title>
        <authorList>
            <person name="Bi X."/>
        </authorList>
    </citation>
    <scope>NUCLEOTIDE SEQUENCE</scope>
    <source>
        <strain evidence="10">BGI-DK2014c</strain>
        <tissue evidence="10">Whole body</tissue>
    </source>
</reference>
<evidence type="ECO:0000256" key="6">
    <source>
        <dbReference type="ARBA" id="ARBA00023136"/>
    </source>
</evidence>
<feature type="transmembrane region" description="Helical" evidence="9">
    <location>
        <begin position="2784"/>
        <end position="2806"/>
    </location>
</feature>
<evidence type="ECO:0000256" key="3">
    <source>
        <dbReference type="ARBA" id="ARBA00022692"/>
    </source>
</evidence>
<feature type="transmembrane region" description="Helical" evidence="9">
    <location>
        <begin position="2482"/>
        <end position="2503"/>
    </location>
</feature>
<feature type="transmembrane region" description="Helical" evidence="9">
    <location>
        <begin position="378"/>
        <end position="401"/>
    </location>
</feature>
<feature type="transmembrane region" description="Helical" evidence="9">
    <location>
        <begin position="3696"/>
        <end position="3724"/>
    </location>
</feature>
<feature type="non-terminal residue" evidence="10">
    <location>
        <position position="1"/>
    </location>
</feature>
<keyword evidence="3 9" id="KW-0812">Transmembrane</keyword>
<feature type="transmembrane region" description="Helical" evidence="9">
    <location>
        <begin position="2312"/>
        <end position="2337"/>
    </location>
</feature>
<feature type="transmembrane region" description="Helical" evidence="9">
    <location>
        <begin position="2453"/>
        <end position="2476"/>
    </location>
</feature>
<evidence type="ECO:0000313" key="11">
    <source>
        <dbReference type="Proteomes" id="UP000668214"/>
    </source>
</evidence>
<feature type="transmembrane region" description="Helical" evidence="9">
    <location>
        <begin position="1054"/>
        <end position="1073"/>
    </location>
</feature>
<feature type="transmembrane region" description="Helical" evidence="9">
    <location>
        <begin position="3207"/>
        <end position="3230"/>
    </location>
</feature>
<feature type="transmembrane region" description="Helical" evidence="9">
    <location>
        <begin position="2726"/>
        <end position="2745"/>
    </location>
</feature>
<feature type="transmembrane region" description="Helical" evidence="9">
    <location>
        <begin position="2666"/>
        <end position="2685"/>
    </location>
</feature>
<feature type="transmembrane region" description="Helical" evidence="9">
    <location>
        <begin position="1251"/>
        <end position="1270"/>
    </location>
</feature>
<dbReference type="InterPro" id="IPR004117">
    <property type="entry name" value="7tm6_olfct_rcpt"/>
</dbReference>
<feature type="transmembrane region" description="Helical" evidence="9">
    <location>
        <begin position="1169"/>
        <end position="1193"/>
    </location>
</feature>
<dbReference type="GO" id="GO:0004984">
    <property type="term" value="F:olfactory receptor activity"/>
    <property type="evidence" value="ECO:0007669"/>
    <property type="project" value="InterPro"/>
</dbReference>
<evidence type="ECO:0000256" key="2">
    <source>
        <dbReference type="ARBA" id="ARBA00022606"/>
    </source>
</evidence>
<feature type="transmembrane region" description="Helical" evidence="9">
    <location>
        <begin position="1523"/>
        <end position="1547"/>
    </location>
</feature>
<keyword evidence="2" id="KW-0716">Sensory transduction</keyword>
<feature type="transmembrane region" description="Helical" evidence="9">
    <location>
        <begin position="2888"/>
        <end position="2911"/>
    </location>
</feature>
<feature type="transmembrane region" description="Helical" evidence="9">
    <location>
        <begin position="460"/>
        <end position="481"/>
    </location>
</feature>
<feature type="transmembrane region" description="Helical" evidence="9">
    <location>
        <begin position="104"/>
        <end position="123"/>
    </location>
</feature>
<feature type="transmembrane region" description="Helical" evidence="9">
    <location>
        <begin position="2377"/>
        <end position="2399"/>
    </location>
</feature>
<feature type="transmembrane region" description="Helical" evidence="9">
    <location>
        <begin position="27"/>
        <end position="45"/>
    </location>
</feature>
<feature type="transmembrane region" description="Helical" evidence="9">
    <location>
        <begin position="2999"/>
        <end position="3020"/>
    </location>
</feature>
<proteinExistence type="predicted"/>
<accession>A0A836FGF0</accession>
<feature type="transmembrane region" description="Helical" evidence="9">
    <location>
        <begin position="3413"/>
        <end position="3430"/>
    </location>
</feature>
<evidence type="ECO:0000256" key="9">
    <source>
        <dbReference type="SAM" id="Phobius"/>
    </source>
</evidence>
<feature type="transmembrane region" description="Helical" evidence="9">
    <location>
        <begin position="3736"/>
        <end position="3756"/>
    </location>
</feature>
<evidence type="ECO:0000256" key="5">
    <source>
        <dbReference type="ARBA" id="ARBA00022989"/>
    </source>
</evidence>
<feature type="transmembrane region" description="Helical" evidence="9">
    <location>
        <begin position="721"/>
        <end position="740"/>
    </location>
</feature>
<dbReference type="EMBL" id="JAANIA010001848">
    <property type="protein sequence ID" value="KAG5318591.1"/>
    <property type="molecule type" value="Genomic_DNA"/>
</dbReference>
<feature type="transmembrane region" description="Helical" evidence="9">
    <location>
        <begin position="1935"/>
        <end position="1959"/>
    </location>
</feature>
<dbReference type="PANTHER" id="PTHR21137">
    <property type="entry name" value="ODORANT RECEPTOR"/>
    <property type="match status" value="1"/>
</dbReference>
<dbReference type="Proteomes" id="UP000668214">
    <property type="component" value="Unassembled WGS sequence"/>
</dbReference>
<feature type="transmembrane region" description="Helical" evidence="9">
    <location>
        <begin position="778"/>
        <end position="806"/>
    </location>
</feature>
<evidence type="ECO:0000256" key="7">
    <source>
        <dbReference type="ARBA" id="ARBA00023170"/>
    </source>
</evidence>
<feature type="transmembrane region" description="Helical" evidence="9">
    <location>
        <begin position="2629"/>
        <end position="2646"/>
    </location>
</feature>
<feature type="transmembrane region" description="Helical" evidence="9">
    <location>
        <begin position="1971"/>
        <end position="1987"/>
    </location>
</feature>
<dbReference type="GO" id="GO:0007165">
    <property type="term" value="P:signal transduction"/>
    <property type="evidence" value="ECO:0007669"/>
    <property type="project" value="UniProtKB-KW"/>
</dbReference>
<dbReference type="GO" id="GO:0005886">
    <property type="term" value="C:plasma membrane"/>
    <property type="evidence" value="ECO:0007669"/>
    <property type="project" value="UniProtKB-SubCell"/>
</dbReference>
<feature type="transmembrane region" description="Helical" evidence="9">
    <location>
        <begin position="856"/>
        <end position="883"/>
    </location>
</feature>
<feature type="transmembrane region" description="Helical" evidence="9">
    <location>
        <begin position="309"/>
        <end position="334"/>
    </location>
</feature>
<organism evidence="10 11">
    <name type="scientific">Pseudoatta argentina</name>
    <dbReference type="NCBI Taxonomy" id="621737"/>
    <lineage>
        <taxon>Eukaryota</taxon>
        <taxon>Metazoa</taxon>
        <taxon>Ecdysozoa</taxon>
        <taxon>Arthropoda</taxon>
        <taxon>Hexapoda</taxon>
        <taxon>Insecta</taxon>
        <taxon>Pterygota</taxon>
        <taxon>Neoptera</taxon>
        <taxon>Endopterygota</taxon>
        <taxon>Hymenoptera</taxon>
        <taxon>Apocrita</taxon>
        <taxon>Aculeata</taxon>
        <taxon>Formicoidea</taxon>
        <taxon>Formicidae</taxon>
        <taxon>Myrmicinae</taxon>
        <taxon>Pseudoatta</taxon>
    </lineage>
</organism>
<evidence type="ECO:0000313" key="10">
    <source>
        <dbReference type="EMBL" id="KAG5318591.1"/>
    </source>
</evidence>
<feature type="transmembrane region" description="Helical" evidence="9">
    <location>
        <begin position="3032"/>
        <end position="3051"/>
    </location>
</feature>
<dbReference type="GO" id="GO:0005549">
    <property type="term" value="F:odorant binding"/>
    <property type="evidence" value="ECO:0007669"/>
    <property type="project" value="InterPro"/>
</dbReference>
<feature type="transmembrane region" description="Helical" evidence="9">
    <location>
        <begin position="271"/>
        <end position="288"/>
    </location>
</feature>
<feature type="transmembrane region" description="Helical" evidence="9">
    <location>
        <begin position="3242"/>
        <end position="3263"/>
    </location>
</feature>
<feature type="transmembrane region" description="Helical" evidence="9">
    <location>
        <begin position="628"/>
        <end position="649"/>
    </location>
</feature>
<feature type="transmembrane region" description="Helical" evidence="9">
    <location>
        <begin position="3565"/>
        <end position="3585"/>
    </location>
</feature>
<gene>
    <name evidence="10" type="primary">Or22c_1</name>
    <name evidence="10" type="ORF">G6Z78_0004197</name>
</gene>
<feature type="transmembrane region" description="Helical" evidence="9">
    <location>
        <begin position="2156"/>
        <end position="2176"/>
    </location>
</feature>
<feature type="transmembrane region" description="Helical" evidence="9">
    <location>
        <begin position="1282"/>
        <end position="1302"/>
    </location>
</feature>
<sequence>MDNDWCECINIDQHLHIMRIKANVSNFISNALLSFTAIVGVLYLLGEYAVRFVFLIENYNDTMKQLPLRLQFPFETQQSPIFDPALRFGLRFFGFWPGMSYSTVYWLSFMSSMLIIQYFQYLYTFDHLKISELSNLADSSLFTLDYSLTCFKMAGLWMHRRILHKILADMDNDWRECTNIEKHLYMMTIKANISHFFFNALLSCNMIITIIYLLGDYIICSVFLNENYNNTVRQLPIKIQFPFEIQQSPKFEFIAVIIFIHTLLQVWTNTIVNGLVFTLVTYIVHFVFHKILVAMDNDWRECINEDKHLYLMTIKANIARFTSNILLSILLYLLGDYVIRFVFFTENQNNTLRQLPIKIQFPFETQQSPTFEFLVVTLFLHVAIHACTIGKSIANAIYELLWYDMPSNKNKIIVFIIMRSQKRLTITAGKMMDMSLETFTRRECINMDKHLYMMTIKVNIAHFISNSLLSVNATVALLYLLGDYVIRFVFLNEDQNHTLRQFPIKIRFPFETQQSPMFEVLVVTISLHVMLHSKSIANAVYESLWYDLLTNQKRTLTFIIMRSQKQVMITAGRITSLSLETFTSQTNVLIFILRFLNYQRMVAKSTVSPALKFSLRLLGVWPEVSYSIFYWLIFMSSILIIQYFQYLYILEHFKISEFSNLIDGLSLTLDYSLTFVKLVSLWIHRRVFHKILAAMDNDWRECINIDEHLNMMTIKATVSHFYSNAMLSFNGVAAVLYVLGDYAIRFVYTSKDHNDTLRQLPIKVLLPFETEQSPIFELLVAIMFLHIILVSLLVAVLNGLIFTLVLHVSGQIDIICQEFKNISENAFPYQSSAFTLGVLIKKHNKVYSFSENIEELFSFIALMQVVCKTLVICCLGFVIIISVHNEIDFYLFVKAAVAYIAVMIEIFIICFAGEYLSLKSKSVADAAYKSLWYVMPINQTKIISFVIMKSQRRLSITAGKMMDMSFEALTSDVRTIIVLLLTRKRRRGPIPCEIMRATSISTSVEIGLRFVGIWPGLQYGTITWFAYMMSLVFALYFQYVYIFDHLDINNISNLVDALSITLAYSLGFLKLFYDIVLMMEEDWSNDNIYDKSVSCIMASNANLSRRCSNVLISINAAAAICYSVTNFLRLSTDFKEDLNISSRVLPVKMKFPFKIDVSPLFELLAVGQILHVVSIATLVGIMNCLIITLVLHVSGQIDILRRELLTICGNGISQRDSIVTSVRLVIIRHQKIITLSDNIEELYSDIALMQFLSNTVVICCIGFTIIASLVRDGVTVVILKSAIFYVAVTLEAFIFCFAGEYLSAKSKSVGDAVYEALWYNMTPAECRILLFVILRSQKRLTITAGNIVDLSLEGFTSVMKASASYMSVLHAIDSFVFIPVHPPCSSMCSTSLYEVHGWIFDEIDKFQGGIYVRKRAQKTSPQVFHRIFHDILTIMSQDRSECVTEWAIYSMSRTTDVSHRSSNLIIGLYSMSVFIYGTGVLVAHSDESDEQLAVQARELFLKMELPFESNASPTYELVMITQFFHQLSAATIVGVINALIVSLILHVGGQIDIICRGLVEISSDDTFDLQTSTIKALIRRHQRIIALSADIETLFSYIALMQFLWNTLVICCLGFLIVTSIGDTQGSTMLIKSLFFYVVITLEAFIFCYAEEYLSDKGRMIGNAAYEIKWYKLNPTQSRILLLLILRSQRKLTITIGKFMEPSLERFTTNEIDSTNIVCWSVQYGLRMIGVWPSTSCAILLKVLSISSMIVFQIFQYQHVIVHFEEEDLMIPMDALSVTFAYTLLLIKMLIFAFNSRLLNEIITCMIKDWKECDISDKYTMTRIAYVSRWVSNIIICSHMTSVFLYAIGTIMKIKNENQTDVRELIIKMEVPFKIVLHVCGQIDIIRQKLSEITQKNVERKNIEGGNENVVKDLIVRHQQIITFSKNIEDLYSNIALVQFVSNTLVICCLGFLIVISIGTPGGSMMLVKSVFFYFVMSLEAFVYCFVGQHLSTKSEMIGDSVYESFWYELSPSQNRDTYIMIIRSQQHMTLTVGKVMELSLRQFANILKASASYVSVLHAILELLVKDELMLCKNYCTKILLQYYELIFITRYHSSRCLFLVLHACGQIDILRQKLNEITRKNTKQHMNDIAKILIIRHQKSIGVPGGSPMLVKSVFFYILVNMEAFIICFLGEYLSTKVRYMIGDAAYEALWYELNPIQNRDILFIIVRSQKFLTLTIGKFAELSLKQFVNSVITRWHYRAAKLICSGSMNNGIESENIVCRPIKFGLRLIGVWPGTSYAILRRVFCISSMVVFQIFQYWYVILRFGEEDLLLLIDVLSATMAYSLLLIKLIIFAFNVRLLNEIIAHTVVDWKELDVYDEYAMTRMAYISRRFSNFIIALYALSVFLYATGTLLRFVLHMCGQIDILRQKLCEITQKDIKRDINNRILKMLIIRHQKIISFSKNIEDFFSNIALIQFVSNIMITCSLGFLISMGVPGGMPMLIKSMLFYIVISMEAFIYCFLGEHLSTKVSISRKAKWIQYTTKIIYYIFQSQEIGDAIYELLWYEMNPNQNQNILILMIRSQKHLTLTIGKVMDLSLKQFASLFYNAIFCNAIDLLPTRNMGTATLSRLVKFGLHVYGIWPYAPSTVIFRSYWIIMLSMAQVFQYRYVIMNIHMDDFSQYMDGVSSAMASTLLYIKLVILWTHQRIFFDILQMMSTDWQDYTSNSYISHIMTDTANVAHRTSRWIVGTQVVAVFLYVAGIFAANTNDPERLEQYARELILKMELPFNISTNFIYMTVQIVQIYHLFLVACGITIINSLFVTLILHICGQIDILREWLSKIFSKNSDSMNKITMRSLIMKHQRIIVFAENIETLYTYIALMILLSDTIIICCLGFIIVISLDTPNAAAILVKSVLFYISINLEAFIYCFCGEYLSAKSNMIGNAMYNSLWYDFPAKKGRTILFLILRSQKRLTITSGKVVDLSLEQFTSMTTISRLIKFGLHIYGIWPYVPSTIVFRLYWIIVLSTAQVFQYGYVIMNIHMDDFSEYMDGVSSAMTSSLLYIKLVILWTNQRIFFDVLQMMSEDWQVHTSNCYNSRIMTDMANVARRTSRWIVGMQIGSATFYSVGVLAANANSPEKLEPYARELILKMEFTFNISTDFIYTTVQTVQFYHLFLILHICGQIDILREWLTKIFSKNSADSMNEITMKSLITKHQRIIVFADNIETLYTYIAMMMLLSDTIIICCLGFIIATSLDTPNAAAILVKSVLFYISMNVEAFTYCFCGEYLSAKSKMIGSAVYDSLWYDFPAKESRTVLFLILRSQKRLTITSGKIIDLSLELFTSSKLIGDAAYNSLWYNITIENKRMILFMILRSQKRLTITIGKIMDLSLERFASENNNIRKMKIKNTVSQVIEIWLRIFGIWPNMSCVSLCRLFWTVSIIIEQIFQYRYILMRFHLIEFSEIMHILGSTMTYTIFLIKLVIFWYKQRTFNRILTMMTILHIGGQIDILREGLKEVFPKNGKCNPSHFTIKKIIKKHQKIITFSEHIEDLYTYIAMVLFVSDTLIICCLGFTIVASLGQPNATKSIIRNFLFYVVINVEAFVYCFAGEYLSAKSKSIGDAAYASLWYESDSRDSRFILSLIMKSQNQLTITIGKIMNLSLEQYSTILHIGGQIDILREGLKEVFPKNGKCNPSHFTIKKIIKKHQKIITFSEHIEDLYTYIAMVLFVSDTLIICCLGFTIVASLGRPDASESIIRNFLFYVVINMEAFIFCFAGEYLSIKSRAIGDAAYDSRWYQCRFQDSQIILFLIMRSQNQLTIIVGKFMNLSLERYVSVRMLSKYFCTVKITIPS</sequence>
<keyword evidence="8" id="KW-0807">Transducer</keyword>
<comment type="subcellular location">
    <subcellularLocation>
        <location evidence="1">Membrane</location>
        <topology evidence="1">Multi-pass membrane protein</topology>
    </subcellularLocation>
</comment>
<feature type="transmembrane region" description="Helical" evidence="9">
    <location>
        <begin position="1775"/>
        <end position="1794"/>
    </location>
</feature>
<evidence type="ECO:0000256" key="8">
    <source>
        <dbReference type="ARBA" id="ARBA00023224"/>
    </source>
</evidence>
<feature type="transmembrane region" description="Helical" evidence="9">
    <location>
        <begin position="196"/>
        <end position="224"/>
    </location>
</feature>
<dbReference type="Pfam" id="PF02949">
    <property type="entry name" value="7tm_6"/>
    <property type="match status" value="12"/>
</dbReference>
<keyword evidence="6 9" id="KW-0472">Membrane</keyword>
<feature type="transmembrane region" description="Helical" evidence="9">
    <location>
        <begin position="3529"/>
        <end position="3553"/>
    </location>
</feature>
<feature type="transmembrane region" description="Helical" evidence="9">
    <location>
        <begin position="3442"/>
        <end position="3464"/>
    </location>
</feature>
<feature type="transmembrane region" description="Helical" evidence="9">
    <location>
        <begin position="1463"/>
        <end position="1483"/>
    </location>
</feature>